<dbReference type="AlphaFoldDB" id="A0A6G5AHQ7"/>
<name>A0A6G5AHQ7_RHIMP</name>
<dbReference type="EMBL" id="GIKN01007473">
    <property type="protein sequence ID" value="NIE49746.1"/>
    <property type="molecule type" value="Transcribed_RNA"/>
</dbReference>
<organism evidence="1">
    <name type="scientific">Rhipicephalus microplus</name>
    <name type="common">Cattle tick</name>
    <name type="synonym">Boophilus microplus</name>
    <dbReference type="NCBI Taxonomy" id="6941"/>
    <lineage>
        <taxon>Eukaryota</taxon>
        <taxon>Metazoa</taxon>
        <taxon>Ecdysozoa</taxon>
        <taxon>Arthropoda</taxon>
        <taxon>Chelicerata</taxon>
        <taxon>Arachnida</taxon>
        <taxon>Acari</taxon>
        <taxon>Parasitiformes</taxon>
        <taxon>Ixodida</taxon>
        <taxon>Ixodoidea</taxon>
        <taxon>Ixodidae</taxon>
        <taxon>Rhipicephalinae</taxon>
        <taxon>Rhipicephalus</taxon>
        <taxon>Boophilus</taxon>
    </lineage>
</organism>
<sequence length="163" mass="18613">MKGEERTHCRPTKDSRRLFERSWQKSLLLHRMKHRQHLIMGTPHQQHRTVLFTTCAAILSTLTSSIRGVLTVYVISSPKMRSARRHFSLWRGNLSTGASNCHHGSSSVCFEASKPKFRMSCKRTGSAQRHFGASSTLLRTATLLVWAVLFTRSPLRQSFFTPT</sequence>
<protein>
    <submittedName>
        <fullName evidence="1">Uncharacterized protein</fullName>
    </submittedName>
</protein>
<proteinExistence type="predicted"/>
<reference evidence="1" key="1">
    <citation type="submission" date="2020-03" db="EMBL/GenBank/DDBJ databases">
        <title>A transcriptome and proteome of the tick Rhipicephalus microplus shaped by the genetic composition of its hosts and developmental stage.</title>
        <authorList>
            <person name="Garcia G.R."/>
            <person name="Ribeiro J.M.C."/>
            <person name="Maruyama S.R."/>
            <person name="Gardinasse L.G."/>
            <person name="Nelson K."/>
            <person name="Ferreira B.R."/>
            <person name="Andrade T.G."/>
            <person name="Santos I.K.F.M."/>
        </authorList>
    </citation>
    <scope>NUCLEOTIDE SEQUENCE</scope>
    <source>
        <strain evidence="1">NSGR</strain>
        <tissue evidence="1">Salivary glands</tissue>
    </source>
</reference>
<evidence type="ECO:0000313" key="1">
    <source>
        <dbReference type="EMBL" id="NIE49746.1"/>
    </source>
</evidence>
<accession>A0A6G5AHQ7</accession>